<evidence type="ECO:0000256" key="2">
    <source>
        <dbReference type="SAM" id="MobiDB-lite"/>
    </source>
</evidence>
<proteinExistence type="predicted"/>
<dbReference type="GO" id="GO:0008270">
    <property type="term" value="F:zinc ion binding"/>
    <property type="evidence" value="ECO:0007669"/>
    <property type="project" value="UniProtKB-KW"/>
</dbReference>
<dbReference type="WBParaSite" id="nRc.2.0.1.t14221-RA">
    <property type="protein sequence ID" value="nRc.2.0.1.t14221-RA"/>
    <property type="gene ID" value="nRc.2.0.1.g14221"/>
</dbReference>
<keyword evidence="1" id="KW-0863">Zinc-finger</keyword>
<keyword evidence="1" id="KW-0862">Zinc</keyword>
<protein>
    <submittedName>
        <fullName evidence="5">CCHC-type domain-containing protein</fullName>
    </submittedName>
</protein>
<dbReference type="Proteomes" id="UP000887565">
    <property type="component" value="Unplaced"/>
</dbReference>
<dbReference type="AlphaFoldDB" id="A0A915IJJ6"/>
<dbReference type="PROSITE" id="PS50158">
    <property type="entry name" value="ZF_CCHC"/>
    <property type="match status" value="1"/>
</dbReference>
<keyword evidence="1" id="KW-0479">Metal-binding</keyword>
<sequence length="439" mass="50397">MPMYVLETKLVVVSETSLDAEQHQMIDIFCAQSNQVAGWRRVSLLLKCFQLSLSKQTGKMVCVTIFLVQNKQMDSPKVLHTTCNIDVRHAVMQFFIIVDLSSRGRWPRRREESAHATIINYYFSFVRCERFACGSPVWPREKLATFLIEEIPIEVEGLMNSKMAFQNFTQSEVNQLKQLLYSGHQSRSLDHRPPQPHQPFYNGPRQMNNNPKSVFNRLSNAGDGWRHCPSNPMVCRNCPGMTNHTTDYCQRNRKQKRICCDICGCTTHATANCRSPCANCGLTGHKSRACPKPQRQNGPICTCKHCPLCGNDKQRSDSSSPTPHKKIQPEFSYNNENTEGKRGSIYRGPDTTRSWYRCPGCKRNLDKGLNVFEELFYAGMKVANAWTRYQRRLPTTPRAHGGRGYAKLSRKNYVFDKKARRMVPFIGWDKTPDPIYGNY</sequence>
<keyword evidence="4" id="KW-1185">Reference proteome</keyword>
<name>A0A915IJJ6_ROMCU</name>
<feature type="domain" description="CCHC-type" evidence="3">
    <location>
        <begin position="277"/>
        <end position="292"/>
    </location>
</feature>
<evidence type="ECO:0000259" key="3">
    <source>
        <dbReference type="PROSITE" id="PS50158"/>
    </source>
</evidence>
<evidence type="ECO:0000256" key="1">
    <source>
        <dbReference type="PROSITE-ProRule" id="PRU00047"/>
    </source>
</evidence>
<evidence type="ECO:0000313" key="5">
    <source>
        <dbReference type="WBParaSite" id="nRc.2.0.1.t14221-RA"/>
    </source>
</evidence>
<accession>A0A915IJJ6</accession>
<evidence type="ECO:0000313" key="4">
    <source>
        <dbReference type="Proteomes" id="UP000887565"/>
    </source>
</evidence>
<feature type="region of interest" description="Disordered" evidence="2">
    <location>
        <begin position="313"/>
        <end position="346"/>
    </location>
</feature>
<dbReference type="SMART" id="SM00343">
    <property type="entry name" value="ZnF_C2HC"/>
    <property type="match status" value="2"/>
</dbReference>
<dbReference type="GO" id="GO:0003676">
    <property type="term" value="F:nucleic acid binding"/>
    <property type="evidence" value="ECO:0007669"/>
    <property type="project" value="InterPro"/>
</dbReference>
<feature type="region of interest" description="Disordered" evidence="2">
    <location>
        <begin position="185"/>
        <end position="211"/>
    </location>
</feature>
<reference evidence="5" key="1">
    <citation type="submission" date="2022-11" db="UniProtKB">
        <authorList>
            <consortium name="WormBaseParasite"/>
        </authorList>
    </citation>
    <scope>IDENTIFICATION</scope>
</reference>
<organism evidence="4 5">
    <name type="scientific">Romanomermis culicivorax</name>
    <name type="common">Nematode worm</name>
    <dbReference type="NCBI Taxonomy" id="13658"/>
    <lineage>
        <taxon>Eukaryota</taxon>
        <taxon>Metazoa</taxon>
        <taxon>Ecdysozoa</taxon>
        <taxon>Nematoda</taxon>
        <taxon>Enoplea</taxon>
        <taxon>Dorylaimia</taxon>
        <taxon>Mermithida</taxon>
        <taxon>Mermithoidea</taxon>
        <taxon>Mermithidae</taxon>
        <taxon>Romanomermis</taxon>
    </lineage>
</organism>
<dbReference type="InterPro" id="IPR001878">
    <property type="entry name" value="Znf_CCHC"/>
</dbReference>